<dbReference type="RefSeq" id="WP_197661726.1">
    <property type="nucleotide sequence ID" value="NZ_JAEAGR010000012.1"/>
</dbReference>
<accession>A0A8J7H3B9</accession>
<sequence>MNIQLKEITSDNWLACVNLKVHDSQKSYVAPNAFSLAQAAYEANLYPLAIYKEDEMVGFMMYDYDDELQLWGMCRLMIDEKHQKKGYGREALLQLLDLVQLRHGNVLFYTSVEPENKVALKLYEDLGFVNTGKMFYDEILLTKQL</sequence>
<name>A0A8J7H3B9_9FIRM</name>
<dbReference type="Pfam" id="PF00583">
    <property type="entry name" value="Acetyltransf_1"/>
    <property type="match status" value="1"/>
</dbReference>
<dbReference type="AlphaFoldDB" id="A0A8J7H3B9"/>
<dbReference type="InterPro" id="IPR016181">
    <property type="entry name" value="Acyl_CoA_acyltransferase"/>
</dbReference>
<dbReference type="Proteomes" id="UP000623269">
    <property type="component" value="Unassembled WGS sequence"/>
</dbReference>
<proteinExistence type="predicted"/>
<evidence type="ECO:0000259" key="1">
    <source>
        <dbReference type="PROSITE" id="PS51186"/>
    </source>
</evidence>
<keyword evidence="3" id="KW-1185">Reference proteome</keyword>
<evidence type="ECO:0000313" key="3">
    <source>
        <dbReference type="Proteomes" id="UP000623269"/>
    </source>
</evidence>
<evidence type="ECO:0000313" key="2">
    <source>
        <dbReference type="EMBL" id="MBH1941507.1"/>
    </source>
</evidence>
<dbReference type="SUPFAM" id="SSF55729">
    <property type="entry name" value="Acyl-CoA N-acyltransferases (Nat)"/>
    <property type="match status" value="1"/>
</dbReference>
<reference evidence="2" key="1">
    <citation type="submission" date="2020-12" db="EMBL/GenBank/DDBJ databases">
        <title>M. sibirica DSM 26468T genome.</title>
        <authorList>
            <person name="Thieme N."/>
            <person name="Rettenmaier R."/>
            <person name="Zverlov V."/>
            <person name="Liebl W."/>
        </authorList>
    </citation>
    <scope>NUCLEOTIDE SEQUENCE</scope>
    <source>
        <strain evidence="2">DSM 26468</strain>
    </source>
</reference>
<comment type="caution">
    <text evidence="2">The sequence shown here is derived from an EMBL/GenBank/DDBJ whole genome shotgun (WGS) entry which is preliminary data.</text>
</comment>
<gene>
    <name evidence="2" type="ORF">I5677_11440</name>
</gene>
<feature type="domain" description="N-acetyltransferase" evidence="1">
    <location>
        <begin position="3"/>
        <end position="145"/>
    </location>
</feature>
<dbReference type="CDD" id="cd04301">
    <property type="entry name" value="NAT_SF"/>
    <property type="match status" value="1"/>
</dbReference>
<dbReference type="InterPro" id="IPR000182">
    <property type="entry name" value="GNAT_dom"/>
</dbReference>
<dbReference type="Gene3D" id="3.40.630.30">
    <property type="match status" value="1"/>
</dbReference>
<dbReference type="GO" id="GO:0016747">
    <property type="term" value="F:acyltransferase activity, transferring groups other than amino-acyl groups"/>
    <property type="evidence" value="ECO:0007669"/>
    <property type="project" value="InterPro"/>
</dbReference>
<organism evidence="2 3">
    <name type="scientific">Mobilitalea sibirica</name>
    <dbReference type="NCBI Taxonomy" id="1462919"/>
    <lineage>
        <taxon>Bacteria</taxon>
        <taxon>Bacillati</taxon>
        <taxon>Bacillota</taxon>
        <taxon>Clostridia</taxon>
        <taxon>Lachnospirales</taxon>
        <taxon>Lachnospiraceae</taxon>
        <taxon>Mobilitalea</taxon>
    </lineage>
</organism>
<dbReference type="PROSITE" id="PS51186">
    <property type="entry name" value="GNAT"/>
    <property type="match status" value="1"/>
</dbReference>
<dbReference type="EMBL" id="JAEAGR010000012">
    <property type="protein sequence ID" value="MBH1941507.1"/>
    <property type="molecule type" value="Genomic_DNA"/>
</dbReference>
<protein>
    <submittedName>
        <fullName evidence="2">GNAT family N-acetyltransferase</fullName>
    </submittedName>
</protein>